<feature type="compositionally biased region" description="Basic residues" evidence="9">
    <location>
        <begin position="148"/>
        <end position="157"/>
    </location>
</feature>
<dbReference type="InterPro" id="IPR003879">
    <property type="entry name" value="Butyrophylin_SPRY"/>
</dbReference>
<dbReference type="Gene3D" id="2.60.120.920">
    <property type="match status" value="1"/>
</dbReference>
<dbReference type="PROSITE" id="PS50119">
    <property type="entry name" value="ZF_BBOX"/>
    <property type="match status" value="1"/>
</dbReference>
<feature type="compositionally biased region" description="Polar residues" evidence="9">
    <location>
        <begin position="158"/>
        <end position="167"/>
    </location>
</feature>
<feature type="domain" description="B box-type" evidence="11">
    <location>
        <begin position="92"/>
        <end position="133"/>
    </location>
</feature>
<feature type="coiled-coil region" evidence="8">
    <location>
        <begin position="255"/>
        <end position="296"/>
    </location>
</feature>
<dbReference type="SMART" id="SM00449">
    <property type="entry name" value="SPRY"/>
    <property type="match status" value="1"/>
</dbReference>
<evidence type="ECO:0000259" key="12">
    <source>
        <dbReference type="PROSITE" id="PS50188"/>
    </source>
</evidence>
<comment type="subcellular location">
    <subcellularLocation>
        <location evidence="1">Cytoplasm</location>
    </subcellularLocation>
</comment>
<dbReference type="Gene3D" id="3.30.160.60">
    <property type="entry name" value="Classic Zinc Finger"/>
    <property type="match status" value="1"/>
</dbReference>
<dbReference type="InterPro" id="IPR001870">
    <property type="entry name" value="B30.2/SPRY"/>
</dbReference>
<dbReference type="InterPro" id="IPR018957">
    <property type="entry name" value="Znf_C3HC4_RING-type"/>
</dbReference>
<feature type="domain" description="B30.2/SPRY" evidence="12">
    <location>
        <begin position="289"/>
        <end position="464"/>
    </location>
</feature>
<keyword evidence="6" id="KW-0862">Zinc</keyword>
<dbReference type="Pfam" id="PF00643">
    <property type="entry name" value="zf-B_box"/>
    <property type="match status" value="1"/>
</dbReference>
<dbReference type="PROSITE" id="PS50188">
    <property type="entry name" value="B302_SPRY"/>
    <property type="match status" value="1"/>
</dbReference>
<proteinExistence type="inferred from homology"/>
<sequence>MAGRLALPEFDLSCSICCEIFRDPVVLKCSHSFCAPCLQRYWTQGPQRRDCPLCRSQSVDDPVPSLTLRNLCEAFIQEGEGPEETGGELHCEPGEMCPLHGERLKLYCVPDEEPICVVCHTSRKHKQHDCCPVGEAVVLVKVNARKNTGCRKKKKKTSGPSTSQAKMKSALNSMMEKRGAFDKMKKNYEDTVECIQVTCRGSSLVHLLSVSAALFFFSRSRADAGLHPQVQARFVERRTREEFEKLHSFLDTEEEARMEELKREEEQKSRALRQKIEEMAGDIASVSESIRVLEEEIALQGISVLHVNPVTLDPNTAAPWLVLSEDLASVCDSDEKRKLPDNPERFDPDTGVLGRESFTSGKHAWVVNVGQNTAWVVGVAKESVRRKEKVSSVLKNGYLGVYFYHKMYFAGTSPLTRLNPKRNPQRIRVQVDCEKGRVSFYDPHDNTHIYTFKHAVTERVFPYF</sequence>
<evidence type="ECO:0000256" key="8">
    <source>
        <dbReference type="SAM" id="Coils"/>
    </source>
</evidence>
<evidence type="ECO:0000256" key="7">
    <source>
        <dbReference type="PROSITE-ProRule" id="PRU00024"/>
    </source>
</evidence>
<keyword evidence="3" id="KW-0963">Cytoplasm</keyword>
<reference evidence="13" key="1">
    <citation type="submission" date="2006-01" db="EMBL/GenBank/DDBJ databases">
        <authorList>
            <person name="Lindblad-Toh K."/>
            <person name="Mauceli E."/>
            <person name="Grabherr M."/>
            <person name="Chang J.L."/>
            <person name="Lander E.S."/>
        </authorList>
    </citation>
    <scope>NUCLEOTIDE SEQUENCE [LARGE SCALE GENOMIC DNA]</scope>
</reference>
<protein>
    <submittedName>
        <fullName evidence="13">Tripartite motif containing 35-14</fullName>
    </submittedName>
</protein>
<dbReference type="SUPFAM" id="SSF49899">
    <property type="entry name" value="Concanavalin A-like lectins/glucanases"/>
    <property type="match status" value="1"/>
</dbReference>
<dbReference type="InterPro" id="IPR000315">
    <property type="entry name" value="Znf_B-box"/>
</dbReference>
<dbReference type="InterPro" id="IPR017907">
    <property type="entry name" value="Znf_RING_CS"/>
</dbReference>
<keyword evidence="4" id="KW-0479">Metal-binding</keyword>
<evidence type="ECO:0000256" key="2">
    <source>
        <dbReference type="ARBA" id="ARBA00008518"/>
    </source>
</evidence>
<dbReference type="PROSITE" id="PS50089">
    <property type="entry name" value="ZF_RING_2"/>
    <property type="match status" value="1"/>
</dbReference>
<evidence type="ECO:0000256" key="3">
    <source>
        <dbReference type="ARBA" id="ARBA00022490"/>
    </source>
</evidence>
<feature type="domain" description="RING-type" evidence="10">
    <location>
        <begin position="14"/>
        <end position="55"/>
    </location>
</feature>
<dbReference type="InterPro" id="IPR043136">
    <property type="entry name" value="B30.2/SPRY_sf"/>
</dbReference>
<evidence type="ECO:0000259" key="10">
    <source>
        <dbReference type="PROSITE" id="PS50089"/>
    </source>
</evidence>
<dbReference type="InterPro" id="IPR006574">
    <property type="entry name" value="PRY"/>
</dbReference>
<dbReference type="Pfam" id="PF00097">
    <property type="entry name" value="zf-C3HC4"/>
    <property type="match status" value="1"/>
</dbReference>
<dbReference type="Pfam" id="PF00622">
    <property type="entry name" value="SPRY"/>
    <property type="match status" value="1"/>
</dbReference>
<dbReference type="InterPro" id="IPR001841">
    <property type="entry name" value="Znf_RING"/>
</dbReference>
<dbReference type="Pfam" id="PF13765">
    <property type="entry name" value="PRY"/>
    <property type="match status" value="1"/>
</dbReference>
<dbReference type="InterPro" id="IPR013083">
    <property type="entry name" value="Znf_RING/FYVE/PHD"/>
</dbReference>
<dbReference type="AlphaFoldDB" id="G3Q8Y4"/>
<dbReference type="SMART" id="SM00589">
    <property type="entry name" value="PRY"/>
    <property type="match status" value="1"/>
</dbReference>
<dbReference type="FunFam" id="2.60.120.920:FF:000004">
    <property type="entry name" value="Butyrophilin subfamily 1 member A1"/>
    <property type="match status" value="1"/>
</dbReference>
<dbReference type="InterPro" id="IPR050143">
    <property type="entry name" value="TRIM/RBCC"/>
</dbReference>
<dbReference type="SUPFAM" id="SSF57845">
    <property type="entry name" value="B-box zinc-binding domain"/>
    <property type="match status" value="1"/>
</dbReference>
<dbReference type="SMART" id="SM00184">
    <property type="entry name" value="RING"/>
    <property type="match status" value="1"/>
</dbReference>
<evidence type="ECO:0000259" key="11">
    <source>
        <dbReference type="PROSITE" id="PS50119"/>
    </source>
</evidence>
<organism evidence="13">
    <name type="scientific">Gasterosteus aculeatus</name>
    <name type="common">Three-spined stickleback</name>
    <dbReference type="NCBI Taxonomy" id="69293"/>
    <lineage>
        <taxon>Eukaryota</taxon>
        <taxon>Metazoa</taxon>
        <taxon>Chordata</taxon>
        <taxon>Craniata</taxon>
        <taxon>Vertebrata</taxon>
        <taxon>Euteleostomi</taxon>
        <taxon>Actinopterygii</taxon>
        <taxon>Neopterygii</taxon>
        <taxon>Teleostei</taxon>
        <taxon>Neoteleostei</taxon>
        <taxon>Acanthomorphata</taxon>
        <taxon>Eupercaria</taxon>
        <taxon>Perciformes</taxon>
        <taxon>Cottioidei</taxon>
        <taxon>Gasterosteales</taxon>
        <taxon>Gasterosteidae</taxon>
        <taxon>Gasterosteus</taxon>
    </lineage>
</organism>
<dbReference type="Bgee" id="ENSGACG00000019938">
    <property type="expression patterns" value="Expressed in muscle tissue and 13 other cell types or tissues"/>
</dbReference>
<keyword evidence="5 7" id="KW-0863">Zinc-finger</keyword>
<dbReference type="GO" id="GO:0005737">
    <property type="term" value="C:cytoplasm"/>
    <property type="evidence" value="ECO:0007669"/>
    <property type="project" value="UniProtKB-SubCell"/>
</dbReference>
<dbReference type="Ensembl" id="ENSGACT00000026399.1">
    <property type="protein sequence ID" value="ENSGACP00000026348.1"/>
    <property type="gene ID" value="ENSGACG00000019938.1"/>
</dbReference>
<evidence type="ECO:0000313" key="13">
    <source>
        <dbReference type="Ensembl" id="ENSGACP00000026348.1"/>
    </source>
</evidence>
<dbReference type="GO" id="GO:0008270">
    <property type="term" value="F:zinc ion binding"/>
    <property type="evidence" value="ECO:0007669"/>
    <property type="project" value="UniProtKB-KW"/>
</dbReference>
<dbReference type="SUPFAM" id="SSF57850">
    <property type="entry name" value="RING/U-box"/>
    <property type="match status" value="1"/>
</dbReference>
<dbReference type="PROSITE" id="PS00518">
    <property type="entry name" value="ZF_RING_1"/>
    <property type="match status" value="1"/>
</dbReference>
<name>G3Q8Y4_GASAC</name>
<reference evidence="13" key="2">
    <citation type="submission" date="2024-04" db="UniProtKB">
        <authorList>
            <consortium name="Ensembl"/>
        </authorList>
    </citation>
    <scope>IDENTIFICATION</scope>
</reference>
<dbReference type="PRINTS" id="PR01407">
    <property type="entry name" value="BUTYPHLNCDUF"/>
</dbReference>
<dbReference type="InterPro" id="IPR003877">
    <property type="entry name" value="SPRY_dom"/>
</dbReference>
<dbReference type="PANTHER" id="PTHR24103">
    <property type="entry name" value="E3 UBIQUITIN-PROTEIN LIGASE TRIM"/>
    <property type="match status" value="1"/>
</dbReference>
<comment type="similarity">
    <text evidence="2">Belongs to the TRIM/RBCC family.</text>
</comment>
<keyword evidence="8" id="KW-0175">Coiled coil</keyword>
<evidence type="ECO:0000256" key="5">
    <source>
        <dbReference type="ARBA" id="ARBA00022771"/>
    </source>
</evidence>
<dbReference type="InterPro" id="IPR013320">
    <property type="entry name" value="ConA-like_dom_sf"/>
</dbReference>
<evidence type="ECO:0000256" key="6">
    <source>
        <dbReference type="ARBA" id="ARBA00022833"/>
    </source>
</evidence>
<accession>G3Q8Y4</accession>
<dbReference type="SMART" id="SM00336">
    <property type="entry name" value="BBOX"/>
    <property type="match status" value="1"/>
</dbReference>
<feature type="region of interest" description="Disordered" evidence="9">
    <location>
        <begin position="148"/>
        <end position="167"/>
    </location>
</feature>
<evidence type="ECO:0000256" key="9">
    <source>
        <dbReference type="SAM" id="MobiDB-lite"/>
    </source>
</evidence>
<dbReference type="Gene3D" id="3.30.40.10">
    <property type="entry name" value="Zinc/RING finger domain, C3HC4 (zinc finger)"/>
    <property type="match status" value="1"/>
</dbReference>
<evidence type="ECO:0000256" key="1">
    <source>
        <dbReference type="ARBA" id="ARBA00004496"/>
    </source>
</evidence>
<dbReference type="CDD" id="cd12893">
    <property type="entry name" value="SPRY_PRY_TRIM35"/>
    <property type="match status" value="1"/>
</dbReference>
<evidence type="ECO:0000256" key="4">
    <source>
        <dbReference type="ARBA" id="ARBA00022723"/>
    </source>
</evidence>